<evidence type="ECO:0000256" key="1">
    <source>
        <dbReference type="SAM" id="Coils"/>
    </source>
</evidence>
<keyword evidence="4" id="KW-1185">Reference proteome</keyword>
<dbReference type="AlphaFoldDB" id="A0A284RZ73"/>
<sequence>MTLLASTVSYLKRIIPGTSMRTDDRSFPDPTTEAQDLHTRRDSGLCCETDHELKIGDAKNPEHSREKSIETTANDVGELHLVASKDSQPYHAIKKGTDEQKYDYEQRAHADREMLKQATRAKGKAEKQRDEVLRELDQLQTHLELQASEIASFQNYTSSLEQARLCDMTEMENLRKHCQNLEHQLHATHAVLIQEREQRQMDRRLLATRAQELHDTETFLTKADLFSGAEVKVMVQGLNSEILQLAADIVDTLQFEENAMEVDDGDQRPTEHRLAIDARMKQLLEAGGDPDTHAIIVQAALQGVIARLCRRFISEWSKQPSTDDDLYDLYRDIRKKYADSPAVAGRWRSMTREKSKYSVVSETEENFYSRVLEVVLNVLRVAGWSPADAMGTLIQTFGKRVSAIVKAAMKLDRAMGEGITSQDLVVYTAHFDDHFDSNTMVDAYGNQKADGDVVACTFWDHSGQRSALGIRGGRLTLLGSIVAGFFEPSLHDIIQAIDHQCSMSPKNITAVFLVGGFAASNFLYSKLQAHLQPLDIQLSRPDSHVNKAVADGAVSYYIDHAVNARMSRYNLDGKEFTSYEKSMSEHRRRSDKAYVAANGELSLGDQFDAILPKGILVSETLEFRRTYHLYSETLEDLTSISDDIICYRGSKTDPRWMDTDEAMYEVLCTITANTQQAAKTIKSQSRPDGRTFYKLDYDVVLLFGLTELQAYVSWNHRGKEKRQDGFYFCSIQSHRYNTEVPLALFIPNISDSA</sequence>
<dbReference type="PANTHER" id="PTHR14187:SF5">
    <property type="entry name" value="HEAT SHOCK 70 KDA PROTEIN 12A"/>
    <property type="match status" value="1"/>
</dbReference>
<protein>
    <submittedName>
        <fullName evidence="3">Uncharacterized protein</fullName>
    </submittedName>
</protein>
<feature type="region of interest" description="Disordered" evidence="2">
    <location>
        <begin position="19"/>
        <end position="41"/>
    </location>
</feature>
<dbReference type="OrthoDB" id="3147752at2759"/>
<name>A0A284RZ73_ARMOS</name>
<accession>A0A284RZ73</accession>
<dbReference type="STRING" id="47428.A0A284RZ73"/>
<dbReference type="Proteomes" id="UP000219338">
    <property type="component" value="Unassembled WGS sequence"/>
</dbReference>
<dbReference type="PANTHER" id="PTHR14187">
    <property type="entry name" value="ALPHA KINASE/ELONGATION FACTOR 2 KINASE"/>
    <property type="match status" value="1"/>
</dbReference>
<reference evidence="4" key="1">
    <citation type="journal article" date="2017" name="Nat. Ecol. Evol.">
        <title>Genome expansion and lineage-specific genetic innovations in the forest pathogenic fungi Armillaria.</title>
        <authorList>
            <person name="Sipos G."/>
            <person name="Prasanna A.N."/>
            <person name="Walter M.C."/>
            <person name="O'Connor E."/>
            <person name="Balint B."/>
            <person name="Krizsan K."/>
            <person name="Kiss B."/>
            <person name="Hess J."/>
            <person name="Varga T."/>
            <person name="Slot J."/>
            <person name="Riley R."/>
            <person name="Boka B."/>
            <person name="Rigling D."/>
            <person name="Barry K."/>
            <person name="Lee J."/>
            <person name="Mihaltcheva S."/>
            <person name="LaButti K."/>
            <person name="Lipzen A."/>
            <person name="Waldron R."/>
            <person name="Moloney N.M."/>
            <person name="Sperisen C."/>
            <person name="Kredics L."/>
            <person name="Vagvoelgyi C."/>
            <person name="Patrignani A."/>
            <person name="Fitzpatrick D."/>
            <person name="Nagy I."/>
            <person name="Doyle S."/>
            <person name="Anderson J.B."/>
            <person name="Grigoriev I.V."/>
            <person name="Gueldener U."/>
            <person name="Muensterkoetter M."/>
            <person name="Nagy L.G."/>
        </authorList>
    </citation>
    <scope>NUCLEOTIDE SEQUENCE [LARGE SCALE GENOMIC DNA]</scope>
    <source>
        <strain evidence="4">C18/9</strain>
    </source>
</reference>
<organism evidence="3 4">
    <name type="scientific">Armillaria ostoyae</name>
    <name type="common">Armillaria root rot fungus</name>
    <dbReference type="NCBI Taxonomy" id="47428"/>
    <lineage>
        <taxon>Eukaryota</taxon>
        <taxon>Fungi</taxon>
        <taxon>Dikarya</taxon>
        <taxon>Basidiomycota</taxon>
        <taxon>Agaricomycotina</taxon>
        <taxon>Agaricomycetes</taxon>
        <taxon>Agaricomycetidae</taxon>
        <taxon>Agaricales</taxon>
        <taxon>Marasmiineae</taxon>
        <taxon>Physalacriaceae</taxon>
        <taxon>Armillaria</taxon>
    </lineage>
</organism>
<feature type="coiled-coil region" evidence="1">
    <location>
        <begin position="115"/>
        <end position="149"/>
    </location>
</feature>
<evidence type="ECO:0000313" key="4">
    <source>
        <dbReference type="Proteomes" id="UP000219338"/>
    </source>
</evidence>
<gene>
    <name evidence="3" type="ORF">ARMOST_17508</name>
</gene>
<evidence type="ECO:0000313" key="3">
    <source>
        <dbReference type="EMBL" id="SJL14055.1"/>
    </source>
</evidence>
<keyword evidence="1" id="KW-0175">Coiled coil</keyword>
<proteinExistence type="predicted"/>
<dbReference type="EMBL" id="FUEG01000022">
    <property type="protein sequence ID" value="SJL14055.1"/>
    <property type="molecule type" value="Genomic_DNA"/>
</dbReference>
<evidence type="ECO:0000256" key="2">
    <source>
        <dbReference type="SAM" id="MobiDB-lite"/>
    </source>
</evidence>